<organism evidence="2">
    <name type="scientific">Oryza sativa subsp. japonica</name>
    <name type="common">Rice</name>
    <dbReference type="NCBI Taxonomy" id="39947"/>
    <lineage>
        <taxon>Eukaryota</taxon>
        <taxon>Viridiplantae</taxon>
        <taxon>Streptophyta</taxon>
        <taxon>Embryophyta</taxon>
        <taxon>Tracheophyta</taxon>
        <taxon>Spermatophyta</taxon>
        <taxon>Magnoliopsida</taxon>
        <taxon>Liliopsida</taxon>
        <taxon>Poales</taxon>
        <taxon>Poaceae</taxon>
        <taxon>BOP clade</taxon>
        <taxon>Oryzoideae</taxon>
        <taxon>Oryzeae</taxon>
        <taxon>Oryzinae</taxon>
        <taxon>Oryza</taxon>
        <taxon>Oryza sativa</taxon>
    </lineage>
</organism>
<dbReference type="PANTHER" id="PTHR31170">
    <property type="entry name" value="BNAC04G53230D PROTEIN"/>
    <property type="match status" value="1"/>
</dbReference>
<reference evidence="2" key="2">
    <citation type="submission" date="2008-12" db="EMBL/GenBank/DDBJ databases">
        <title>Improved gene annotation of the rice (Oryza sativa) genomes.</title>
        <authorList>
            <person name="Wang J."/>
            <person name="Li R."/>
            <person name="Fan W."/>
            <person name="Huang Q."/>
            <person name="Zhang J."/>
            <person name="Zhou Y."/>
            <person name="Hu Y."/>
            <person name="Zi S."/>
            <person name="Li J."/>
            <person name="Ni P."/>
            <person name="Zheng H."/>
            <person name="Zhang Y."/>
            <person name="Zhao M."/>
            <person name="Hao Q."/>
            <person name="McDermott J."/>
            <person name="Samudrala R."/>
            <person name="Kristiansen K."/>
            <person name="Wong G.K.-S."/>
        </authorList>
    </citation>
    <scope>NUCLEOTIDE SEQUENCE</scope>
</reference>
<keyword evidence="1" id="KW-0812">Transmembrane</keyword>
<accession>A2ZUF8</accession>
<dbReference type="PANTHER" id="PTHR31170:SF25">
    <property type="entry name" value="BNAA09G04570D PROTEIN"/>
    <property type="match status" value="1"/>
</dbReference>
<feature type="transmembrane region" description="Helical" evidence="1">
    <location>
        <begin position="401"/>
        <end position="427"/>
    </location>
</feature>
<proteinExistence type="predicted"/>
<sequence>MARLEDMVEARLSVLRGVQSRTNQTFTIFRVPAFLRESSRTSYEPRLVSIGPYYHGAAALRAMEDHKWRYLHDLLSPQGPPEPNHRVPLPPLVSGLSASALVEKMRSLEAEARACYSEQPVDLSSDDFVQMLLLDGCFILEFFRKWRRNQPDVLCDVGWGLTFVISDLLLMENQLPFFVLKKLYVTAFGEQDGQAGNNLLQLLLQYIAGRQVPIRWPNGQVNHILHLYYESFVPQSQRTPQQEQSTTAPRVLPCAVEMSEAGVTFAVRRNSDNGYDVVFDSLRGVMEIPTILIDDAKTPLLANLIAFEQSLGNDEAILLSSYVALMGQLIVTARDVALLRRRGVLENMLANDDDAARFFNHLGDCGAVNHDSHAFVGLYKDVDRYCGTWWRRKTAALRRDYFASPWSAISFVAAAVAVVLAVMQTYFTMFPLKKG</sequence>
<dbReference type="AlphaFoldDB" id="A2ZUF8"/>
<dbReference type="OrthoDB" id="1589813at2759"/>
<feature type="transmembrane region" description="Helical" evidence="1">
    <location>
        <begin position="316"/>
        <end position="333"/>
    </location>
</feature>
<protein>
    <submittedName>
        <fullName evidence="2">Uncharacterized protein</fullName>
    </submittedName>
</protein>
<dbReference type="HOGENOM" id="CLU_020188_0_4_1"/>
<keyword evidence="1" id="KW-0472">Membrane</keyword>
<gene>
    <name evidence="2" type="ORF">OsJ_02247</name>
</gene>
<dbReference type="KEGG" id="osa:4327921"/>
<dbReference type="Pfam" id="PF03140">
    <property type="entry name" value="DUF247"/>
    <property type="match status" value="1"/>
</dbReference>
<reference evidence="2" key="1">
    <citation type="journal article" date="2005" name="PLoS Biol.">
        <title>The genomes of Oryza sativa: a history of duplications.</title>
        <authorList>
            <person name="Yu J."/>
            <person name="Wang J."/>
            <person name="Lin W."/>
            <person name="Li S."/>
            <person name="Li H."/>
            <person name="Zhou J."/>
            <person name="Ni P."/>
            <person name="Dong W."/>
            <person name="Hu S."/>
            <person name="Zeng C."/>
            <person name="Zhang J."/>
            <person name="Zhang Y."/>
            <person name="Li R."/>
            <person name="Xu Z."/>
            <person name="Li S."/>
            <person name="Li X."/>
            <person name="Zheng H."/>
            <person name="Cong L."/>
            <person name="Lin L."/>
            <person name="Yin J."/>
            <person name="Geng J."/>
            <person name="Li G."/>
            <person name="Shi J."/>
            <person name="Liu J."/>
            <person name="Lv H."/>
            <person name="Li J."/>
            <person name="Wang J."/>
            <person name="Deng Y."/>
            <person name="Ran L."/>
            <person name="Shi X."/>
            <person name="Wang X."/>
            <person name="Wu Q."/>
            <person name="Li C."/>
            <person name="Ren X."/>
            <person name="Wang J."/>
            <person name="Wang X."/>
            <person name="Li D."/>
            <person name="Liu D."/>
            <person name="Zhang X."/>
            <person name="Ji Z."/>
            <person name="Zhao W."/>
            <person name="Sun Y."/>
            <person name="Zhang Z."/>
            <person name="Bao J."/>
            <person name="Han Y."/>
            <person name="Dong L."/>
            <person name="Ji J."/>
            <person name="Chen P."/>
            <person name="Wu S."/>
            <person name="Liu J."/>
            <person name="Xiao Y."/>
            <person name="Bu D."/>
            <person name="Tan J."/>
            <person name="Yang L."/>
            <person name="Ye C."/>
            <person name="Zhang J."/>
            <person name="Xu J."/>
            <person name="Zhou Y."/>
            <person name="Yu Y."/>
            <person name="Zhang B."/>
            <person name="Zhuang S."/>
            <person name="Wei H."/>
            <person name="Liu B."/>
            <person name="Lei M."/>
            <person name="Yu H."/>
            <person name="Li Y."/>
            <person name="Xu H."/>
            <person name="Wei S."/>
            <person name="He X."/>
            <person name="Fang L."/>
            <person name="Zhang Z."/>
            <person name="Zhang Y."/>
            <person name="Huang X."/>
            <person name="Su Z."/>
            <person name="Tong W."/>
            <person name="Li J."/>
            <person name="Tong Z."/>
            <person name="Li S."/>
            <person name="Ye J."/>
            <person name="Wang L."/>
            <person name="Fang L."/>
            <person name="Lei T."/>
            <person name="Chen C."/>
            <person name="Chen H."/>
            <person name="Xu Z."/>
            <person name="Li H."/>
            <person name="Huang H."/>
            <person name="Zhang F."/>
            <person name="Xu H."/>
            <person name="Li N."/>
            <person name="Zhao C."/>
            <person name="Li S."/>
            <person name="Dong L."/>
            <person name="Huang Y."/>
            <person name="Li L."/>
            <person name="Xi Y."/>
            <person name="Qi Q."/>
            <person name="Li W."/>
            <person name="Zhang B."/>
            <person name="Hu W."/>
            <person name="Zhang Y."/>
            <person name="Tian X."/>
            <person name="Jiao Y."/>
            <person name="Liang X."/>
            <person name="Jin J."/>
            <person name="Gao L."/>
            <person name="Zheng W."/>
            <person name="Hao B."/>
            <person name="Liu S."/>
            <person name="Wang W."/>
            <person name="Yuan L."/>
            <person name="Cao M."/>
            <person name="McDermott J."/>
            <person name="Samudrala R."/>
            <person name="Wang J."/>
            <person name="Wong G.K."/>
            <person name="Yang H."/>
        </authorList>
    </citation>
    <scope>NUCLEOTIDE SEQUENCE [LARGE SCALE GENOMIC DNA]</scope>
</reference>
<dbReference type="InterPro" id="IPR004158">
    <property type="entry name" value="DUF247_pln"/>
</dbReference>
<dbReference type="EMBL" id="CM000138">
    <property type="protein sequence ID" value="EAZ12355.1"/>
    <property type="molecule type" value="Genomic_DNA"/>
</dbReference>
<evidence type="ECO:0000313" key="2">
    <source>
        <dbReference type="EMBL" id="EAZ12355.1"/>
    </source>
</evidence>
<keyword evidence="1" id="KW-1133">Transmembrane helix</keyword>
<name>A2ZUF8_ORYSJ</name>
<dbReference type="Proteomes" id="UP000007752">
    <property type="component" value="Chromosome 1"/>
</dbReference>
<evidence type="ECO:0000256" key="1">
    <source>
        <dbReference type="SAM" id="Phobius"/>
    </source>
</evidence>